<feature type="transmembrane region" description="Helical" evidence="3">
    <location>
        <begin position="842"/>
        <end position="864"/>
    </location>
</feature>
<dbReference type="EMBL" id="JH668599">
    <property type="protein sequence ID" value="KAG6458868.1"/>
    <property type="molecule type" value="Genomic_DNA"/>
</dbReference>
<dbReference type="SMART" id="SM00369">
    <property type="entry name" value="LRR_TYP"/>
    <property type="match status" value="17"/>
</dbReference>
<protein>
    <submittedName>
        <fullName evidence="5">Uncharacterized protein</fullName>
    </submittedName>
</protein>
<feature type="chain" id="PRO_5038276808" evidence="4">
    <location>
        <begin position="22"/>
        <end position="898"/>
    </location>
</feature>
<dbReference type="FunFam" id="3.80.10.10:FF:001164">
    <property type="entry name" value="GH01279p"/>
    <property type="match status" value="1"/>
</dbReference>
<evidence type="ECO:0000256" key="3">
    <source>
        <dbReference type="SAM" id="Phobius"/>
    </source>
</evidence>
<dbReference type="InterPro" id="IPR032675">
    <property type="entry name" value="LRR_dom_sf"/>
</dbReference>
<dbReference type="EMBL" id="JH668599">
    <property type="protein sequence ID" value="KAG6458869.1"/>
    <property type="molecule type" value="Genomic_DNA"/>
</dbReference>
<reference evidence="5" key="2">
    <citation type="submission" date="2020-12" db="EMBL/GenBank/DDBJ databases">
        <authorList>
            <person name="Kanost M."/>
        </authorList>
    </citation>
    <scope>NUCLEOTIDE SEQUENCE</scope>
</reference>
<organism evidence="5 6">
    <name type="scientific">Manduca sexta</name>
    <name type="common">Tobacco hawkmoth</name>
    <name type="synonym">Tobacco hornworm</name>
    <dbReference type="NCBI Taxonomy" id="7130"/>
    <lineage>
        <taxon>Eukaryota</taxon>
        <taxon>Metazoa</taxon>
        <taxon>Ecdysozoa</taxon>
        <taxon>Arthropoda</taxon>
        <taxon>Hexapoda</taxon>
        <taxon>Insecta</taxon>
        <taxon>Pterygota</taxon>
        <taxon>Neoptera</taxon>
        <taxon>Endopterygota</taxon>
        <taxon>Lepidoptera</taxon>
        <taxon>Glossata</taxon>
        <taxon>Ditrysia</taxon>
        <taxon>Bombycoidea</taxon>
        <taxon>Sphingidae</taxon>
        <taxon>Sphinginae</taxon>
        <taxon>Sphingini</taxon>
        <taxon>Manduca</taxon>
    </lineage>
</organism>
<evidence type="ECO:0000256" key="1">
    <source>
        <dbReference type="ARBA" id="ARBA00022614"/>
    </source>
</evidence>
<dbReference type="AlphaFoldDB" id="A0A922CUL3"/>
<accession>A0A922CUL3</accession>
<keyword evidence="3" id="KW-1133">Transmembrane helix</keyword>
<keyword evidence="3" id="KW-0812">Transmembrane</keyword>
<evidence type="ECO:0000313" key="5">
    <source>
        <dbReference type="EMBL" id="KAG6458869.1"/>
    </source>
</evidence>
<dbReference type="PANTHER" id="PTHR24366">
    <property type="entry name" value="IG(IMMUNOGLOBULIN) AND LRR(LEUCINE RICH REPEAT) DOMAINS"/>
    <property type="match status" value="1"/>
</dbReference>
<keyword evidence="1" id="KW-0433">Leucine-rich repeat</keyword>
<dbReference type="SMART" id="SM00365">
    <property type="entry name" value="LRR_SD22"/>
    <property type="match status" value="11"/>
</dbReference>
<sequence>MGSYKLLLCFATITLFGTSSAAYCEITDKISNCVFTVICRNKTSAISYPSCSNSNVTFVVTGSNLLNISNTFFGGTNFDSKVRTIVAKNNTWTNLGLKTFAYYKETTSIDISRNNVNRVKSLPFKGLEKLVTLNLSHNIIEYLEPDAFYVTEVRPLNVKLLDLSYNRLTVLSTQLSQLANLTTLYLQENMLHNLESQCFRGLKSLHLLNLDQNSLTSLNTSVANLKTLTEFNVCYNDLTDLFNADTIGLTSLKYFNASHNIIKYMESRIFKNMTNLTVLDFSHNNISVPIKSEMFKSNTKLQHVDFYDNNIQQLDDNAFASNSNVTYVNFENNNIEGALTASTFVGLKNIDKFDLANQSIVSINENAFENMTGLRYLNLTRNKICDIANSSFVDTSITKLDLSYNKLNALNFLKDLTSLVELYLNNNNITVVQRLAFFGQNKLRVLDLSMNMIVTFEELSLPLVELQYLNITGNRLVGSIAKNVFSPAKFLRFLDISNFNITKIESMAFVNLPNLARLNLSHNQIDFIEPDNFIGVNNMYSLDISNNRIKQLALNNGLSNLNAVYLNNNEFTNVSSIFPGPSKLLYVDMSNNKIKSLIGVGAKTFPNITVLRLSNNQIGNFNNPDTNTLTSLVDLKLSSNNLTDITLRYYKELMTLELSDNHLTRIDRNFFENVYYIQALDLSRNNISELPPGTFQNMRNLKLLNLSSNYLTQLRYGSLKGLHKTELLDLSKNKLRFLEIDVLHECVKLNTLILDNNFLTTLDVVSLSSKYLFNLKTLSIGGNPISCREVVINSRYGRGNQLEVTAVDKVYHEDNVHGIKCGTNTSVPEATTEDASLMDNELIIIIFALIFGILILYVMVYIIYCKLFRKRRLVVINQPSVPSSLEMDSTDMSNHLLM</sequence>
<dbReference type="InterPro" id="IPR001611">
    <property type="entry name" value="Leu-rich_rpt"/>
</dbReference>
<keyword evidence="6" id="KW-1185">Reference proteome</keyword>
<dbReference type="Gene3D" id="3.80.10.10">
    <property type="entry name" value="Ribonuclease Inhibitor"/>
    <property type="match status" value="5"/>
</dbReference>
<dbReference type="OrthoDB" id="1055097at2759"/>
<dbReference type="InterPro" id="IPR003591">
    <property type="entry name" value="Leu-rich_rpt_typical-subtyp"/>
</dbReference>
<feature type="signal peptide" evidence="4">
    <location>
        <begin position="1"/>
        <end position="21"/>
    </location>
</feature>
<dbReference type="PROSITE" id="PS51450">
    <property type="entry name" value="LRR"/>
    <property type="match status" value="6"/>
</dbReference>
<keyword evidence="4" id="KW-0732">Signal</keyword>
<dbReference type="SUPFAM" id="SSF52058">
    <property type="entry name" value="L domain-like"/>
    <property type="match status" value="3"/>
</dbReference>
<evidence type="ECO:0000313" key="6">
    <source>
        <dbReference type="Proteomes" id="UP000791440"/>
    </source>
</evidence>
<reference evidence="5" key="1">
    <citation type="journal article" date="2016" name="Insect Biochem. Mol. Biol.">
        <title>Multifaceted biological insights from a draft genome sequence of the tobacco hornworm moth, Manduca sexta.</title>
        <authorList>
            <person name="Kanost M.R."/>
            <person name="Arrese E.L."/>
            <person name="Cao X."/>
            <person name="Chen Y.R."/>
            <person name="Chellapilla S."/>
            <person name="Goldsmith M.R."/>
            <person name="Grosse-Wilde E."/>
            <person name="Heckel D.G."/>
            <person name="Herndon N."/>
            <person name="Jiang H."/>
            <person name="Papanicolaou A."/>
            <person name="Qu J."/>
            <person name="Soulages J.L."/>
            <person name="Vogel H."/>
            <person name="Walters J."/>
            <person name="Waterhouse R.M."/>
            <person name="Ahn S.J."/>
            <person name="Almeida F.C."/>
            <person name="An C."/>
            <person name="Aqrawi P."/>
            <person name="Bretschneider A."/>
            <person name="Bryant W.B."/>
            <person name="Bucks S."/>
            <person name="Chao H."/>
            <person name="Chevignon G."/>
            <person name="Christen J.M."/>
            <person name="Clarke D.F."/>
            <person name="Dittmer N.T."/>
            <person name="Ferguson L.C.F."/>
            <person name="Garavelou S."/>
            <person name="Gordon K.H.J."/>
            <person name="Gunaratna R.T."/>
            <person name="Han Y."/>
            <person name="Hauser F."/>
            <person name="He Y."/>
            <person name="Heidel-Fischer H."/>
            <person name="Hirsh A."/>
            <person name="Hu Y."/>
            <person name="Jiang H."/>
            <person name="Kalra D."/>
            <person name="Klinner C."/>
            <person name="Konig C."/>
            <person name="Kovar C."/>
            <person name="Kroll A.R."/>
            <person name="Kuwar S.S."/>
            <person name="Lee S.L."/>
            <person name="Lehman R."/>
            <person name="Li K."/>
            <person name="Li Z."/>
            <person name="Liang H."/>
            <person name="Lovelace S."/>
            <person name="Lu Z."/>
            <person name="Mansfield J.H."/>
            <person name="McCulloch K.J."/>
            <person name="Mathew T."/>
            <person name="Morton B."/>
            <person name="Muzny D.M."/>
            <person name="Neunemann D."/>
            <person name="Ongeri F."/>
            <person name="Pauchet Y."/>
            <person name="Pu L.L."/>
            <person name="Pyrousis I."/>
            <person name="Rao X.J."/>
            <person name="Redding A."/>
            <person name="Roesel C."/>
            <person name="Sanchez-Gracia A."/>
            <person name="Schaack S."/>
            <person name="Shukla A."/>
            <person name="Tetreau G."/>
            <person name="Wang Y."/>
            <person name="Xiong G.H."/>
            <person name="Traut W."/>
            <person name="Walsh T.K."/>
            <person name="Worley K.C."/>
            <person name="Wu D."/>
            <person name="Wu W."/>
            <person name="Wu Y.Q."/>
            <person name="Zhang X."/>
            <person name="Zou Z."/>
            <person name="Zucker H."/>
            <person name="Briscoe A.D."/>
            <person name="Burmester T."/>
            <person name="Clem R.J."/>
            <person name="Feyereisen R."/>
            <person name="Grimmelikhuijzen C.J.P."/>
            <person name="Hamodrakas S.J."/>
            <person name="Hansson B.S."/>
            <person name="Huguet E."/>
            <person name="Jermiin L.S."/>
            <person name="Lan Q."/>
            <person name="Lehman H.K."/>
            <person name="Lorenzen M."/>
            <person name="Merzendorfer H."/>
            <person name="Michalopoulos I."/>
            <person name="Morton D.B."/>
            <person name="Muthukrishnan S."/>
            <person name="Oakeshott J.G."/>
            <person name="Palmer W."/>
            <person name="Park Y."/>
            <person name="Passarelli A.L."/>
            <person name="Rozas J."/>
            <person name="Schwartz L.M."/>
            <person name="Smith W."/>
            <person name="Southgate A."/>
            <person name="Vilcinskas A."/>
            <person name="Vogt R."/>
            <person name="Wang P."/>
            <person name="Werren J."/>
            <person name="Yu X.Q."/>
            <person name="Zhou J.J."/>
            <person name="Brown S.J."/>
            <person name="Scherer S.E."/>
            <person name="Richards S."/>
            <person name="Blissard G.W."/>
        </authorList>
    </citation>
    <scope>NUCLEOTIDE SEQUENCE</scope>
</reference>
<dbReference type="Pfam" id="PF00560">
    <property type="entry name" value="LRR_1"/>
    <property type="match status" value="1"/>
</dbReference>
<evidence type="ECO:0000256" key="2">
    <source>
        <dbReference type="ARBA" id="ARBA00022737"/>
    </source>
</evidence>
<gene>
    <name evidence="5" type="ORF">O3G_MSEX011095</name>
</gene>
<name>A0A922CUL3_MANSE</name>
<comment type="caution">
    <text evidence="5">The sequence shown here is derived from an EMBL/GenBank/DDBJ whole genome shotgun (WGS) entry which is preliminary data.</text>
</comment>
<dbReference type="PRINTS" id="PR00019">
    <property type="entry name" value="LEURICHRPT"/>
</dbReference>
<dbReference type="Pfam" id="PF13855">
    <property type="entry name" value="LRR_8"/>
    <property type="match status" value="6"/>
</dbReference>
<proteinExistence type="predicted"/>
<dbReference type="Proteomes" id="UP000791440">
    <property type="component" value="Unassembled WGS sequence"/>
</dbReference>
<evidence type="ECO:0000256" key="4">
    <source>
        <dbReference type="SAM" id="SignalP"/>
    </source>
</evidence>
<keyword evidence="2" id="KW-0677">Repeat</keyword>
<keyword evidence="3" id="KW-0472">Membrane</keyword>